<dbReference type="Pfam" id="PF11876">
    <property type="entry name" value="TsiV"/>
    <property type="match status" value="1"/>
</dbReference>
<keyword evidence="2" id="KW-1185">Reference proteome</keyword>
<evidence type="ECO:0000313" key="2">
    <source>
        <dbReference type="Proteomes" id="UP001611383"/>
    </source>
</evidence>
<dbReference type="RefSeq" id="WP_395820814.1">
    <property type="nucleotide sequence ID" value="NZ_CP043494.1"/>
</dbReference>
<dbReference type="Proteomes" id="UP001611383">
    <property type="component" value="Chromosome"/>
</dbReference>
<name>A0ABY9WPT2_9BACT</name>
<sequence>MSERYPRVRRYSKDGLLALREGLHLCFFMQRSHADVSPLVARALDVYLDTVGRDTLGWYAAPDGELRPLDDTGWKDIRSRLLDTTHAEACSLELLEHAHQVAGYRFEYNGNKLEPLPTAQSAGLVSGVSFWLPTENLEEQGPGQVRELAVTLARVLPLTSGYASLSFNSMQVLGADRIIRELCVQYPGLDVHSLSATTHAIGAGVRGAYWLNFFGQPLLGQLGGARGLREQLPRPEIDLHELEQDKVMVALGEWPVMGHEAQSEALHPYRELARVLEPYLYEEKLRWRSLNPTRMRQWQRRFLD</sequence>
<dbReference type="EMBL" id="CP043494">
    <property type="protein sequence ID" value="WNG45618.1"/>
    <property type="molecule type" value="Genomic_DNA"/>
</dbReference>
<evidence type="ECO:0000313" key="1">
    <source>
        <dbReference type="EMBL" id="WNG45618.1"/>
    </source>
</evidence>
<proteinExistence type="predicted"/>
<organism evidence="1 2">
    <name type="scientific">Archangium minus</name>
    <dbReference type="NCBI Taxonomy" id="83450"/>
    <lineage>
        <taxon>Bacteria</taxon>
        <taxon>Pseudomonadati</taxon>
        <taxon>Myxococcota</taxon>
        <taxon>Myxococcia</taxon>
        <taxon>Myxococcales</taxon>
        <taxon>Cystobacterineae</taxon>
        <taxon>Archangiaceae</taxon>
        <taxon>Archangium</taxon>
    </lineage>
</organism>
<protein>
    <submittedName>
        <fullName evidence="1">DUF3396 domain-containing protein</fullName>
    </submittedName>
</protein>
<dbReference type="InterPro" id="IPR021815">
    <property type="entry name" value="TsiV"/>
</dbReference>
<gene>
    <name evidence="1" type="ORF">F0U60_17060</name>
</gene>
<accession>A0ABY9WPT2</accession>
<reference evidence="1 2" key="1">
    <citation type="submission" date="2019-08" db="EMBL/GenBank/DDBJ databases">
        <title>Archangium and Cystobacter genomes.</title>
        <authorList>
            <person name="Chen I.-C.K."/>
            <person name="Wielgoss S."/>
        </authorList>
    </citation>
    <scope>NUCLEOTIDE SEQUENCE [LARGE SCALE GENOMIC DNA]</scope>
    <source>
        <strain evidence="1 2">Cbm 6</strain>
    </source>
</reference>